<organism evidence="5 6">
    <name type="scientific">Cyclospora cayetanensis</name>
    <dbReference type="NCBI Taxonomy" id="88456"/>
    <lineage>
        <taxon>Eukaryota</taxon>
        <taxon>Sar</taxon>
        <taxon>Alveolata</taxon>
        <taxon>Apicomplexa</taxon>
        <taxon>Conoidasida</taxon>
        <taxon>Coccidia</taxon>
        <taxon>Eucoccidiorida</taxon>
        <taxon>Eimeriorina</taxon>
        <taxon>Eimeriidae</taxon>
        <taxon>Cyclospora</taxon>
    </lineage>
</organism>
<dbReference type="InterPro" id="IPR052190">
    <property type="entry name" value="Euk-Arch_PrmC-MTase"/>
</dbReference>
<sequence length="432" mass="47402">MPLPQQPVVDGLQIPTPNTCHLVSFPEVYEPSEDSFLLMDALQQQAHLLKALQPSTVLEIGCGSGCVTAFLATLFHRLYSDGLPNACEGPPGAPQGGPLKGLECQQQTAVRTCPLPVFFAVDRQLAALDATRMTLQRNAPYAQAEILGADLFNAFRKLGRRQREGPPRNSTAKASENEASTDTDGAPRGSPLPKDSMGPFDLVIFNPVREPPDCLHAQLRVLAEYWGWDALQKSCSVSAFCSASLDQPYVSGSPRDVVLAEDLPWWGGARGRVVIDRFVEDVLLLERNNDPEEVVETLKSFGCHAEGSSTVDTLWKRTNIHRFIIQCTNETHAARKSHTSTHLAVLPKRTIWGSRRYRDSPKAYQCLLASGFNFSPLQANEWSLAALECGSPTERAHVHCQGKGLRRVQVGGQQDTQQPRISARCARGGRGR</sequence>
<dbReference type="GO" id="GO:0035657">
    <property type="term" value="C:eRF1 methyltransferase complex"/>
    <property type="evidence" value="ECO:0007669"/>
    <property type="project" value="TreeGrafter"/>
</dbReference>
<evidence type="ECO:0000313" key="6">
    <source>
        <dbReference type="RefSeq" id="XP_026193755.1"/>
    </source>
</evidence>
<dbReference type="Proteomes" id="UP000515125">
    <property type="component" value="Unplaced"/>
</dbReference>
<dbReference type="InterPro" id="IPR029063">
    <property type="entry name" value="SAM-dependent_MTases_sf"/>
</dbReference>
<feature type="region of interest" description="Disordered" evidence="4">
    <location>
        <begin position="160"/>
        <end position="194"/>
    </location>
</feature>
<dbReference type="Gene3D" id="3.40.50.150">
    <property type="entry name" value="Vaccinia Virus protein VP39"/>
    <property type="match status" value="1"/>
</dbReference>
<dbReference type="RefSeq" id="XP_026193755.1">
    <property type="nucleotide sequence ID" value="XM_026337970.1"/>
</dbReference>
<dbReference type="GeneID" id="34619517"/>
<keyword evidence="2" id="KW-0808">Transferase</keyword>
<keyword evidence="1" id="KW-0489">Methyltransferase</keyword>
<evidence type="ECO:0000256" key="1">
    <source>
        <dbReference type="ARBA" id="ARBA00022603"/>
    </source>
</evidence>
<evidence type="ECO:0000256" key="4">
    <source>
        <dbReference type="SAM" id="MobiDB-lite"/>
    </source>
</evidence>
<feature type="region of interest" description="Disordered" evidence="4">
    <location>
        <begin position="409"/>
        <end position="432"/>
    </location>
</feature>
<reference evidence="6" key="1">
    <citation type="submission" date="2025-08" db="UniProtKB">
        <authorList>
            <consortium name="RefSeq"/>
        </authorList>
    </citation>
    <scope>IDENTIFICATION</scope>
</reference>
<dbReference type="OrthoDB" id="406152at2759"/>
<feature type="compositionally biased region" description="Polar residues" evidence="4">
    <location>
        <begin position="168"/>
        <end position="183"/>
    </location>
</feature>
<dbReference type="PANTHER" id="PTHR45875:SF1">
    <property type="entry name" value="METHYLTRANSFERASE N6AMT1"/>
    <property type="match status" value="1"/>
</dbReference>
<dbReference type="GO" id="GO:0008276">
    <property type="term" value="F:protein methyltransferase activity"/>
    <property type="evidence" value="ECO:0007669"/>
    <property type="project" value="TreeGrafter"/>
</dbReference>
<evidence type="ECO:0000313" key="5">
    <source>
        <dbReference type="Proteomes" id="UP000515125"/>
    </source>
</evidence>
<evidence type="ECO:0000256" key="2">
    <source>
        <dbReference type="ARBA" id="ARBA00022679"/>
    </source>
</evidence>
<dbReference type="GO" id="GO:0032259">
    <property type="term" value="P:methylation"/>
    <property type="evidence" value="ECO:0007669"/>
    <property type="project" value="UniProtKB-KW"/>
</dbReference>
<accession>A0A6P6S397</accession>
<feature type="compositionally biased region" description="Polar residues" evidence="4">
    <location>
        <begin position="411"/>
        <end position="420"/>
    </location>
</feature>
<dbReference type="GO" id="GO:0008757">
    <property type="term" value="F:S-adenosylmethionine-dependent methyltransferase activity"/>
    <property type="evidence" value="ECO:0007669"/>
    <property type="project" value="TreeGrafter"/>
</dbReference>
<proteinExistence type="predicted"/>
<evidence type="ECO:0000256" key="3">
    <source>
        <dbReference type="ARBA" id="ARBA00022691"/>
    </source>
</evidence>
<name>A0A6P6S397_9EIME</name>
<keyword evidence="5" id="KW-1185">Reference proteome</keyword>
<dbReference type="SUPFAM" id="SSF53335">
    <property type="entry name" value="S-adenosyl-L-methionine-dependent methyltransferases"/>
    <property type="match status" value="1"/>
</dbReference>
<dbReference type="AlphaFoldDB" id="A0A6P6S397"/>
<dbReference type="PANTHER" id="PTHR45875">
    <property type="entry name" value="METHYLTRANSFERASE N6AMT1"/>
    <property type="match status" value="1"/>
</dbReference>
<keyword evidence="3" id="KW-0949">S-adenosyl-L-methionine</keyword>
<gene>
    <name evidence="6" type="primary">LOC34619517</name>
</gene>
<protein>
    <submittedName>
        <fullName evidence="6">Uncharacterized protein LOC34619517</fullName>
    </submittedName>
</protein>